<feature type="region of interest" description="Disordered" evidence="1">
    <location>
        <begin position="36"/>
        <end position="72"/>
    </location>
</feature>
<protein>
    <submittedName>
        <fullName evidence="2">(apollo) hypothetical protein</fullName>
    </submittedName>
</protein>
<feature type="region of interest" description="Disordered" evidence="1">
    <location>
        <begin position="115"/>
        <end position="137"/>
    </location>
</feature>
<feature type="region of interest" description="Disordered" evidence="1">
    <location>
        <begin position="332"/>
        <end position="379"/>
    </location>
</feature>
<evidence type="ECO:0000313" key="2">
    <source>
        <dbReference type="EMBL" id="CAG5037582.1"/>
    </source>
</evidence>
<evidence type="ECO:0000256" key="1">
    <source>
        <dbReference type="SAM" id="MobiDB-lite"/>
    </source>
</evidence>
<name>A0A8S3XTF8_PARAO</name>
<gene>
    <name evidence="2" type="ORF">PAPOLLO_LOCUS21141</name>
</gene>
<feature type="region of interest" description="Disordered" evidence="1">
    <location>
        <begin position="800"/>
        <end position="856"/>
    </location>
</feature>
<evidence type="ECO:0000313" key="3">
    <source>
        <dbReference type="Proteomes" id="UP000691718"/>
    </source>
</evidence>
<dbReference type="Proteomes" id="UP000691718">
    <property type="component" value="Unassembled WGS sequence"/>
</dbReference>
<feature type="compositionally biased region" description="Basic and acidic residues" evidence="1">
    <location>
        <begin position="48"/>
        <end position="61"/>
    </location>
</feature>
<organism evidence="2 3">
    <name type="scientific">Parnassius apollo</name>
    <name type="common">Apollo butterfly</name>
    <name type="synonym">Papilio apollo</name>
    <dbReference type="NCBI Taxonomy" id="110799"/>
    <lineage>
        <taxon>Eukaryota</taxon>
        <taxon>Metazoa</taxon>
        <taxon>Ecdysozoa</taxon>
        <taxon>Arthropoda</taxon>
        <taxon>Hexapoda</taxon>
        <taxon>Insecta</taxon>
        <taxon>Pterygota</taxon>
        <taxon>Neoptera</taxon>
        <taxon>Endopterygota</taxon>
        <taxon>Lepidoptera</taxon>
        <taxon>Glossata</taxon>
        <taxon>Ditrysia</taxon>
        <taxon>Papilionoidea</taxon>
        <taxon>Papilionidae</taxon>
        <taxon>Parnassiinae</taxon>
        <taxon>Parnassini</taxon>
        <taxon>Parnassius</taxon>
        <taxon>Parnassius</taxon>
    </lineage>
</organism>
<keyword evidence="3" id="KW-1185">Reference proteome</keyword>
<reference evidence="2" key="1">
    <citation type="submission" date="2021-04" db="EMBL/GenBank/DDBJ databases">
        <authorList>
            <person name="Tunstrom K."/>
        </authorList>
    </citation>
    <scope>NUCLEOTIDE SEQUENCE</scope>
</reference>
<dbReference type="AlphaFoldDB" id="A0A8S3XTF8"/>
<dbReference type="EMBL" id="CAJQZP010001305">
    <property type="protein sequence ID" value="CAG5037582.1"/>
    <property type="molecule type" value="Genomic_DNA"/>
</dbReference>
<proteinExistence type="predicted"/>
<sequence>MSLPSQSSLSTENGREYVLDDIYDISETPELKTDFATDSSRSELVVTTEEKTLRTYEKEPESPTSDEFEMVDKPSEMDDFVVIEEVAKEAQETDPEGKSVKIMAQKYVKKHDDEVEEYLSKTTKKQDSSSTSGSLSDEELLQYEIEQKKLQAQELAEIEAGKRWIQMQFEGDPRYDYERIPLEDIKEEEMTDFDASRIGSLSSQKESIGSYGSFRNSYGSLSESEMASRIRFRVRGENDDISISSLQEFENLERALMEQYQQYSSSSQDSLNGSLPRRYILSRSQGDDVSVSSLKEFEGLESACLEALKAEILAKQKEALLQADPKVATGSFLEQERRSYSSSSESSPPLKSGSPGQKSGSPSQKGGSPLQKIGSYGSPSQRLLADSAAIRKLIDQQIALEQRIQEQVTPKIVTVKKFDERGAFFVAEPELENSENKKTDSDEECKKSEAFVCAAAPSEGSVESIPGDCEEMMKILDQEEKAKRQQQQLQAISKTFSGSGGVIEVVRTTTVIQQKFVDGKKISEKITSTENDGAIDIPSRLTQYEDSCISLGSEMSSSLASQPSEMDSLMTVMEKHSDGEIVTVTKQTFITSSEKPEDLDFSRESSVIRELSPSSGRSVAHSITSFSGKHFTDPASGSWSCQDEELSSSGSFSRGARADLILGSTDSLEATSSNATRATFNYEVDTPMTGSLTSGAVRTPGSNTMVSSLDTLDPITTVQMESLEYQSSEQHSHDYDVQEPDTETEKLATVADGRAPKVKERTIMFDSTDTLSAVSGDSSMREATVEGAAPTFYIGDTPIVRGEKREDDGPLPTLSESCPASLPPTTHPSPPIPVQRRSLTMIAKPSQSSLEEVAKK</sequence>
<feature type="compositionally biased region" description="Pro residues" evidence="1">
    <location>
        <begin position="821"/>
        <end position="833"/>
    </location>
</feature>
<feature type="compositionally biased region" description="Low complexity" evidence="1">
    <location>
        <begin position="341"/>
        <end position="371"/>
    </location>
</feature>
<comment type="caution">
    <text evidence="2">The sequence shown here is derived from an EMBL/GenBank/DDBJ whole genome shotgun (WGS) entry which is preliminary data.</text>
</comment>
<accession>A0A8S3XTF8</accession>
<dbReference type="OrthoDB" id="20872at2759"/>